<dbReference type="InterPro" id="IPR039261">
    <property type="entry name" value="FNR_nucleotide-bd"/>
</dbReference>
<dbReference type="GO" id="GO:0050660">
    <property type="term" value="F:flavin adenine dinucleotide binding"/>
    <property type="evidence" value="ECO:0007669"/>
    <property type="project" value="TreeGrafter"/>
</dbReference>
<keyword evidence="8 13" id="KW-1133">Transmembrane helix</keyword>
<dbReference type="PROSITE" id="PS51384">
    <property type="entry name" value="FAD_FR"/>
    <property type="match status" value="1"/>
</dbReference>
<dbReference type="EMBL" id="CP001700">
    <property type="protein sequence ID" value="ACU69344.1"/>
    <property type="molecule type" value="Genomic_DNA"/>
</dbReference>
<protein>
    <submittedName>
        <fullName evidence="15">Oxidoreductase FAD/NAD(P)-binding domain protein</fullName>
    </submittedName>
</protein>
<evidence type="ECO:0000256" key="11">
    <source>
        <dbReference type="ARBA" id="ARBA00023014"/>
    </source>
</evidence>
<evidence type="ECO:0000256" key="8">
    <source>
        <dbReference type="ARBA" id="ARBA00022989"/>
    </source>
</evidence>
<dbReference type="GO" id="GO:0016020">
    <property type="term" value="C:membrane"/>
    <property type="evidence" value="ECO:0007669"/>
    <property type="project" value="UniProtKB-SubCell"/>
</dbReference>
<dbReference type="InterPro" id="IPR017927">
    <property type="entry name" value="FAD-bd_FR_type"/>
</dbReference>
<dbReference type="GO" id="GO:0046872">
    <property type="term" value="F:metal ion binding"/>
    <property type="evidence" value="ECO:0007669"/>
    <property type="project" value="UniProtKB-KW"/>
</dbReference>
<sequence length="469" mass="52168">MVQGWSAGFEVPYDPDWVVPRRDWRHSLPLLPRRPLSAVLLAVLAAGIAGLLALWWQETPADRMQSLPDYLVMLAQITGLVGAYLLLVEIALMARLPWLEHRLGSWLASAHRSLGGYLVLLLCAHVGFVIAAYSVSVHDSPPAVLVSILRTYPGVLAATIGFLVMLLAGFTSARSIRRRLGYEGWHAIHLLMYPAAAAAFWHQITLGAQFTRNPWAADVWVGLHAVVGAAIVCNRIVIPLLNNRHHRFRVSRVEAVGPDAMNVYITGRRVADLGAEAGQYFRWRFMQRSLWYQAHPFSLSAAPHADTLRLTFKCVGGYTRRLKRRLRPGSRVFLDGPYGAFTGVLRRQPGVVMIGGGIGVTPLRAIVETMHNRRRNDIIFIQRASKVGDLILTNELEALNAVGRIIYIPAIGSRRNDPLSADRLLDLIPDLEFREVFICGSVGMAAAAVRNLRRAGVRRGRIHTEIFDF</sequence>
<dbReference type="KEGG" id="cai:Caci_0392"/>
<dbReference type="Pfam" id="PF00175">
    <property type="entry name" value="NAD_binding_1"/>
    <property type="match status" value="1"/>
</dbReference>
<dbReference type="GO" id="GO:0051537">
    <property type="term" value="F:2 iron, 2 sulfur cluster binding"/>
    <property type="evidence" value="ECO:0007669"/>
    <property type="project" value="UniProtKB-KW"/>
</dbReference>
<proteinExistence type="predicted"/>
<dbReference type="Pfam" id="PF08022">
    <property type="entry name" value="FAD_binding_8"/>
    <property type="match status" value="1"/>
</dbReference>
<evidence type="ECO:0000256" key="10">
    <source>
        <dbReference type="ARBA" id="ARBA00023004"/>
    </source>
</evidence>
<dbReference type="InterPro" id="IPR017938">
    <property type="entry name" value="Riboflavin_synthase-like_b-brl"/>
</dbReference>
<evidence type="ECO:0000256" key="9">
    <source>
        <dbReference type="ARBA" id="ARBA00023002"/>
    </source>
</evidence>
<dbReference type="GO" id="GO:0016491">
    <property type="term" value="F:oxidoreductase activity"/>
    <property type="evidence" value="ECO:0007669"/>
    <property type="project" value="UniProtKB-KW"/>
</dbReference>
<dbReference type="Pfam" id="PF01794">
    <property type="entry name" value="Ferric_reduct"/>
    <property type="match status" value="1"/>
</dbReference>
<keyword evidence="11" id="KW-0411">Iron-sulfur</keyword>
<dbReference type="Proteomes" id="UP000000851">
    <property type="component" value="Chromosome"/>
</dbReference>
<keyword evidence="10" id="KW-0408">Iron</keyword>
<dbReference type="AlphaFoldDB" id="C7PVI8"/>
<feature type="transmembrane region" description="Helical" evidence="13">
    <location>
        <begin position="114"/>
        <end position="135"/>
    </location>
</feature>
<feature type="transmembrane region" description="Helical" evidence="13">
    <location>
        <begin position="185"/>
        <end position="204"/>
    </location>
</feature>
<dbReference type="InParanoid" id="C7PVI8"/>
<dbReference type="SUPFAM" id="SSF52343">
    <property type="entry name" value="Ferredoxin reductase-like, C-terminal NADP-linked domain"/>
    <property type="match status" value="1"/>
</dbReference>
<feature type="transmembrane region" description="Helical" evidence="13">
    <location>
        <begin position="219"/>
        <end position="242"/>
    </location>
</feature>
<evidence type="ECO:0000256" key="5">
    <source>
        <dbReference type="ARBA" id="ARBA00022714"/>
    </source>
</evidence>
<dbReference type="OrthoDB" id="9774675at2"/>
<evidence type="ECO:0000256" key="2">
    <source>
        <dbReference type="ARBA" id="ARBA00004141"/>
    </source>
</evidence>
<reference evidence="15 16" key="1">
    <citation type="journal article" date="2009" name="Stand. Genomic Sci.">
        <title>Complete genome sequence of Catenulispora acidiphila type strain (ID 139908).</title>
        <authorList>
            <person name="Copeland A."/>
            <person name="Lapidus A."/>
            <person name="Glavina Del Rio T."/>
            <person name="Nolan M."/>
            <person name="Lucas S."/>
            <person name="Chen F."/>
            <person name="Tice H."/>
            <person name="Cheng J.F."/>
            <person name="Bruce D."/>
            <person name="Goodwin L."/>
            <person name="Pitluck S."/>
            <person name="Mikhailova N."/>
            <person name="Pati A."/>
            <person name="Ivanova N."/>
            <person name="Mavromatis K."/>
            <person name="Chen A."/>
            <person name="Palaniappan K."/>
            <person name="Chain P."/>
            <person name="Land M."/>
            <person name="Hauser L."/>
            <person name="Chang Y.J."/>
            <person name="Jeffries C.D."/>
            <person name="Chertkov O."/>
            <person name="Brettin T."/>
            <person name="Detter J.C."/>
            <person name="Han C."/>
            <person name="Ali Z."/>
            <person name="Tindall B.J."/>
            <person name="Goker M."/>
            <person name="Bristow J."/>
            <person name="Eisen J.A."/>
            <person name="Markowitz V."/>
            <person name="Hugenholtz P."/>
            <person name="Kyrpides N.C."/>
            <person name="Klenk H.P."/>
        </authorList>
    </citation>
    <scope>NUCLEOTIDE SEQUENCE [LARGE SCALE GENOMIC DNA]</scope>
    <source>
        <strain evidence="16">DSM 44928 / JCM 14897 / NBRC 102108 / NRRL B-24433 / ID139908</strain>
    </source>
</reference>
<keyword evidence="5" id="KW-0001">2Fe-2S</keyword>
<feature type="transmembrane region" description="Helical" evidence="13">
    <location>
        <begin position="35"/>
        <end position="56"/>
    </location>
</feature>
<dbReference type="InterPro" id="IPR013112">
    <property type="entry name" value="FAD-bd_8"/>
</dbReference>
<keyword evidence="4 13" id="KW-0812">Transmembrane</keyword>
<keyword evidence="12 13" id="KW-0472">Membrane</keyword>
<evidence type="ECO:0000256" key="12">
    <source>
        <dbReference type="ARBA" id="ARBA00023136"/>
    </source>
</evidence>
<organism evidence="15 16">
    <name type="scientific">Catenulispora acidiphila (strain DSM 44928 / JCM 14897 / NBRC 102108 / NRRL B-24433 / ID139908)</name>
    <dbReference type="NCBI Taxonomy" id="479433"/>
    <lineage>
        <taxon>Bacteria</taxon>
        <taxon>Bacillati</taxon>
        <taxon>Actinomycetota</taxon>
        <taxon>Actinomycetes</taxon>
        <taxon>Catenulisporales</taxon>
        <taxon>Catenulisporaceae</taxon>
        <taxon>Catenulispora</taxon>
    </lineage>
</organism>
<dbReference type="Gene3D" id="2.40.30.10">
    <property type="entry name" value="Translation factors"/>
    <property type="match status" value="1"/>
</dbReference>
<comment type="subcellular location">
    <subcellularLocation>
        <location evidence="2">Membrane</location>
        <topology evidence="2">Multi-pass membrane protein</topology>
    </subcellularLocation>
</comment>
<gene>
    <name evidence="15" type="ordered locus">Caci_0392</name>
</gene>
<dbReference type="PRINTS" id="PR00406">
    <property type="entry name" value="CYTB5RDTASE"/>
</dbReference>
<comment type="cofactor">
    <cofactor evidence="1">
        <name>FAD</name>
        <dbReference type="ChEBI" id="CHEBI:57692"/>
    </cofactor>
</comment>
<keyword evidence="9" id="KW-0560">Oxidoreductase</keyword>
<keyword evidence="7" id="KW-0274">FAD</keyword>
<dbReference type="InterPro" id="IPR050415">
    <property type="entry name" value="MRET"/>
</dbReference>
<feature type="transmembrane region" description="Helical" evidence="13">
    <location>
        <begin position="71"/>
        <end position="93"/>
    </location>
</feature>
<dbReference type="SUPFAM" id="SSF63380">
    <property type="entry name" value="Riboflavin synthase domain-like"/>
    <property type="match status" value="1"/>
</dbReference>
<evidence type="ECO:0000256" key="6">
    <source>
        <dbReference type="ARBA" id="ARBA00022723"/>
    </source>
</evidence>
<evidence type="ECO:0000259" key="14">
    <source>
        <dbReference type="PROSITE" id="PS51384"/>
    </source>
</evidence>
<dbReference type="HOGENOM" id="CLU_003827_19_1_11"/>
<keyword evidence="16" id="KW-1185">Reference proteome</keyword>
<evidence type="ECO:0000256" key="4">
    <source>
        <dbReference type="ARBA" id="ARBA00022692"/>
    </source>
</evidence>
<evidence type="ECO:0000256" key="3">
    <source>
        <dbReference type="ARBA" id="ARBA00022630"/>
    </source>
</evidence>
<dbReference type="RefSeq" id="WP_012784639.1">
    <property type="nucleotide sequence ID" value="NC_013131.1"/>
</dbReference>
<dbReference type="InterPro" id="IPR013130">
    <property type="entry name" value="Fe3_Rdtase_TM_dom"/>
</dbReference>
<dbReference type="Gene3D" id="3.40.50.80">
    <property type="entry name" value="Nucleotide-binding domain of ferredoxin-NADP reductase (FNR) module"/>
    <property type="match status" value="1"/>
</dbReference>
<evidence type="ECO:0000313" key="15">
    <source>
        <dbReference type="EMBL" id="ACU69344.1"/>
    </source>
</evidence>
<evidence type="ECO:0000256" key="1">
    <source>
        <dbReference type="ARBA" id="ARBA00001974"/>
    </source>
</evidence>
<evidence type="ECO:0000313" key="16">
    <source>
        <dbReference type="Proteomes" id="UP000000851"/>
    </source>
</evidence>
<keyword evidence="6" id="KW-0479">Metal-binding</keyword>
<dbReference type="InterPro" id="IPR001433">
    <property type="entry name" value="OxRdtase_FAD/NAD-bd"/>
</dbReference>
<accession>C7PVI8</accession>
<dbReference type="eggNOG" id="COG4097">
    <property type="taxonomic scope" value="Bacteria"/>
</dbReference>
<feature type="transmembrane region" description="Helical" evidence="13">
    <location>
        <begin position="155"/>
        <end position="173"/>
    </location>
</feature>
<evidence type="ECO:0000256" key="13">
    <source>
        <dbReference type="SAM" id="Phobius"/>
    </source>
</evidence>
<keyword evidence="3" id="KW-0285">Flavoprotein</keyword>
<dbReference type="PANTHER" id="PTHR47354:SF8">
    <property type="entry name" value="1,2-PHENYLACETYL-COA EPOXIDASE, SUBUNIT E"/>
    <property type="match status" value="1"/>
</dbReference>
<name>C7PVI8_CATAD</name>
<evidence type="ECO:0000256" key="7">
    <source>
        <dbReference type="ARBA" id="ARBA00022827"/>
    </source>
</evidence>
<feature type="domain" description="FAD-binding FR-type" evidence="14">
    <location>
        <begin position="243"/>
        <end position="344"/>
    </location>
</feature>
<dbReference type="PANTHER" id="PTHR47354">
    <property type="entry name" value="NADH OXIDOREDUCTASE HCR"/>
    <property type="match status" value="1"/>
</dbReference>
<dbReference type="STRING" id="479433.Caci_0392"/>